<evidence type="ECO:0000313" key="4">
    <source>
        <dbReference type="RefSeq" id="XP_065663859.1"/>
    </source>
</evidence>
<keyword evidence="2" id="KW-0677">Repeat</keyword>
<keyword evidence="3" id="KW-1185">Reference proteome</keyword>
<dbReference type="Gene3D" id="3.80.10.10">
    <property type="entry name" value="Ribonuclease Inhibitor"/>
    <property type="match status" value="1"/>
</dbReference>
<dbReference type="PROSITE" id="PS51450">
    <property type="entry name" value="LRR"/>
    <property type="match status" value="1"/>
</dbReference>
<gene>
    <name evidence="4" type="primary">LOC100206134</name>
</gene>
<evidence type="ECO:0000256" key="1">
    <source>
        <dbReference type="ARBA" id="ARBA00022614"/>
    </source>
</evidence>
<dbReference type="PANTHER" id="PTHR18849:SF0">
    <property type="entry name" value="CILIA- AND FLAGELLA-ASSOCIATED PROTEIN 410-RELATED"/>
    <property type="match status" value="1"/>
</dbReference>
<keyword evidence="1" id="KW-0433">Leucine-rich repeat</keyword>
<dbReference type="PANTHER" id="PTHR18849">
    <property type="entry name" value="LEUCINE RICH REPEAT PROTEIN"/>
    <property type="match status" value="1"/>
</dbReference>
<dbReference type="RefSeq" id="XP_065663859.1">
    <property type="nucleotide sequence ID" value="XM_065807787.1"/>
</dbReference>
<proteinExistence type="predicted"/>
<accession>A0ABM4CPT4</accession>
<protein>
    <submittedName>
        <fullName evidence="4">Leucine-rich repeat-containing protein 40</fullName>
    </submittedName>
</protein>
<organism evidence="3 4">
    <name type="scientific">Hydra vulgaris</name>
    <name type="common">Hydra</name>
    <name type="synonym">Hydra attenuata</name>
    <dbReference type="NCBI Taxonomy" id="6087"/>
    <lineage>
        <taxon>Eukaryota</taxon>
        <taxon>Metazoa</taxon>
        <taxon>Cnidaria</taxon>
        <taxon>Hydrozoa</taxon>
        <taxon>Hydroidolina</taxon>
        <taxon>Anthoathecata</taxon>
        <taxon>Aplanulata</taxon>
        <taxon>Hydridae</taxon>
        <taxon>Hydra</taxon>
    </lineage>
</organism>
<dbReference type="GeneID" id="100206134"/>
<reference evidence="4" key="1">
    <citation type="submission" date="2025-08" db="UniProtKB">
        <authorList>
            <consortium name="RefSeq"/>
        </authorList>
    </citation>
    <scope>IDENTIFICATION</scope>
</reference>
<evidence type="ECO:0000313" key="3">
    <source>
        <dbReference type="Proteomes" id="UP001652625"/>
    </source>
</evidence>
<dbReference type="Proteomes" id="UP001652625">
    <property type="component" value="Chromosome 10"/>
</dbReference>
<dbReference type="InterPro" id="IPR032675">
    <property type="entry name" value="LRR_dom_sf"/>
</dbReference>
<dbReference type="Pfam" id="PF13855">
    <property type="entry name" value="LRR_8"/>
    <property type="match status" value="1"/>
</dbReference>
<sequence length="371" mass="41455">MSVLTEKEVLSRSSASDLSKIKKLNCWGSDLSDVSLLRKMSNLEVLNLSVNNIVSLKDISFCSQLKELYLRKNHIELEEVKHLKNLPSLEILWLSGNPCAEKPFYKETILLNLPSVKKLDGILVTENDIENATSSGISLDFETIIYKPLNNEVQNKNIGKKERNVASNDLDKNLNKVIDTPVILLDEKIHTVIEKQNELNLSRVNENFNDETLKKSQVYSVINNQTVSLSKAPITPSISSLAPVASSIDLEKANERRKALGLKLLDTGNTSLFSVKSNEESSEKSFIPVSELISVTNCEDDKEEESITEKTDFSTFSNTRSNSATRSNTLSAVILLLETLNSDELDEVISYAHKFRDRDKVISARSSFSAI</sequence>
<dbReference type="InterPro" id="IPR001611">
    <property type="entry name" value="Leu-rich_rpt"/>
</dbReference>
<name>A0ABM4CPT4_HYDVU</name>
<evidence type="ECO:0000256" key="2">
    <source>
        <dbReference type="ARBA" id="ARBA00022737"/>
    </source>
</evidence>
<dbReference type="SUPFAM" id="SSF52058">
    <property type="entry name" value="L domain-like"/>
    <property type="match status" value="1"/>
</dbReference>